<proteinExistence type="predicted"/>
<reference evidence="2 3" key="1">
    <citation type="submission" date="2019-12" db="EMBL/GenBank/DDBJ databases">
        <authorList>
            <person name="Alioto T."/>
            <person name="Alioto T."/>
            <person name="Gomez Garrido J."/>
        </authorList>
    </citation>
    <scope>NUCLEOTIDE SEQUENCE [LARGE SCALE GENOMIC DNA]</scope>
</reference>
<accession>A0A8S0VMD8</accession>
<keyword evidence="3" id="KW-1185">Reference proteome</keyword>
<dbReference type="Gramene" id="OE9A047783T1">
    <property type="protein sequence ID" value="OE9A047783C1"/>
    <property type="gene ID" value="OE9A047783"/>
</dbReference>
<dbReference type="EMBL" id="CACTIH010010819">
    <property type="protein sequence ID" value="CAA3033637.1"/>
    <property type="molecule type" value="Genomic_DNA"/>
</dbReference>
<organism evidence="2 3">
    <name type="scientific">Olea europaea subsp. europaea</name>
    <dbReference type="NCBI Taxonomy" id="158383"/>
    <lineage>
        <taxon>Eukaryota</taxon>
        <taxon>Viridiplantae</taxon>
        <taxon>Streptophyta</taxon>
        <taxon>Embryophyta</taxon>
        <taxon>Tracheophyta</taxon>
        <taxon>Spermatophyta</taxon>
        <taxon>Magnoliopsida</taxon>
        <taxon>eudicotyledons</taxon>
        <taxon>Gunneridae</taxon>
        <taxon>Pentapetalae</taxon>
        <taxon>asterids</taxon>
        <taxon>lamiids</taxon>
        <taxon>Lamiales</taxon>
        <taxon>Oleaceae</taxon>
        <taxon>Oleeae</taxon>
        <taxon>Olea</taxon>
    </lineage>
</organism>
<sequence>MEEMIDMQTTQETHVEGEESESQGVQLTANEIATQFLGTTSCYYGGLGRGPKVPRATSCANTTQRENAKLRQVVQNLQSQNERILPLLEEIIPGAIARIGSPRVPTTQPSPSPDHKAHDDH</sequence>
<feature type="region of interest" description="Disordered" evidence="1">
    <location>
        <begin position="98"/>
        <end position="121"/>
    </location>
</feature>
<feature type="region of interest" description="Disordered" evidence="1">
    <location>
        <begin position="1"/>
        <end position="24"/>
    </location>
</feature>
<evidence type="ECO:0000313" key="2">
    <source>
        <dbReference type="EMBL" id="CAA3033637.1"/>
    </source>
</evidence>
<evidence type="ECO:0000313" key="3">
    <source>
        <dbReference type="Proteomes" id="UP000594638"/>
    </source>
</evidence>
<protein>
    <submittedName>
        <fullName evidence="2">Uncharacterized protein</fullName>
    </submittedName>
</protein>
<comment type="caution">
    <text evidence="2">The sequence shown here is derived from an EMBL/GenBank/DDBJ whole genome shotgun (WGS) entry which is preliminary data.</text>
</comment>
<name>A0A8S0VMD8_OLEEU</name>
<gene>
    <name evidence="2" type="ORF">OLEA9_A047783</name>
</gene>
<dbReference type="AlphaFoldDB" id="A0A8S0VMD8"/>
<dbReference type="Proteomes" id="UP000594638">
    <property type="component" value="Unassembled WGS sequence"/>
</dbReference>
<evidence type="ECO:0000256" key="1">
    <source>
        <dbReference type="SAM" id="MobiDB-lite"/>
    </source>
</evidence>